<dbReference type="PANTHER" id="PTHR21240">
    <property type="entry name" value="2-AMINO-3-CARBOXYLMUCONATE-6-SEMIALDEHYDE DECARBOXYLASE"/>
    <property type="match status" value="1"/>
</dbReference>
<dbReference type="InterPro" id="IPR032465">
    <property type="entry name" value="ACMSD"/>
</dbReference>
<dbReference type="Gene3D" id="3.20.20.140">
    <property type="entry name" value="Metal-dependent hydrolases"/>
    <property type="match status" value="1"/>
</dbReference>
<dbReference type="GO" id="GO:0016831">
    <property type="term" value="F:carboxy-lyase activity"/>
    <property type="evidence" value="ECO:0007669"/>
    <property type="project" value="InterPro"/>
</dbReference>
<sequence>MFIDIHTHVSTREQWLSYQKKAKPASSVVEGRQVVKIISLAWCYKDSPTEPDVETLLKFAATEPNIYVAGSINMDANIGQQLKRHEELFQQKKIVAIKLYPGYQHFYPYEDKVTAIAELCAKYNKPLIFHSGDFYDIHGTALLEYARSIHIDKLARRCPNTKIVISHFGFPHLLDTAGVVSQHDNVYTDISGTIDDSGLTKKELSALTKQYIADLQRVLRYYPNIKNKIMFGTDFAGEETPLKHVEPYRRVIQSLFNKREQANAFHDLAEKLYFA</sequence>
<evidence type="ECO:0000259" key="2">
    <source>
        <dbReference type="Pfam" id="PF04909"/>
    </source>
</evidence>
<evidence type="ECO:0000313" key="4">
    <source>
        <dbReference type="Proteomes" id="UP000178656"/>
    </source>
</evidence>
<dbReference type="InterPro" id="IPR032466">
    <property type="entry name" value="Metal_Hydrolase"/>
</dbReference>
<proteinExistence type="predicted"/>
<feature type="domain" description="Amidohydrolase-related" evidence="2">
    <location>
        <begin position="78"/>
        <end position="274"/>
    </location>
</feature>
<dbReference type="GO" id="GO:0016787">
    <property type="term" value="F:hydrolase activity"/>
    <property type="evidence" value="ECO:0007669"/>
    <property type="project" value="InterPro"/>
</dbReference>
<dbReference type="InterPro" id="IPR006680">
    <property type="entry name" value="Amidohydro-rel"/>
</dbReference>
<dbReference type="AlphaFoldDB" id="A0A1F5TCF4"/>
<organism evidence="3 4">
    <name type="scientific">Candidatus Falkowbacteria bacterium RIFOXYC2_FULL_48_21</name>
    <dbReference type="NCBI Taxonomy" id="1798005"/>
    <lineage>
        <taxon>Bacteria</taxon>
        <taxon>Candidatus Falkowiibacteriota</taxon>
    </lineage>
</organism>
<evidence type="ECO:0000256" key="1">
    <source>
        <dbReference type="ARBA" id="ARBA00023239"/>
    </source>
</evidence>
<evidence type="ECO:0000313" key="3">
    <source>
        <dbReference type="EMBL" id="OGF36650.1"/>
    </source>
</evidence>
<dbReference type="EMBL" id="MFGM01000031">
    <property type="protein sequence ID" value="OGF36650.1"/>
    <property type="molecule type" value="Genomic_DNA"/>
</dbReference>
<dbReference type="CDD" id="cd01292">
    <property type="entry name" value="metallo-dependent_hydrolases"/>
    <property type="match status" value="1"/>
</dbReference>
<protein>
    <recommendedName>
        <fullName evidence="2">Amidohydrolase-related domain-containing protein</fullName>
    </recommendedName>
</protein>
<accession>A0A1F5TCF4</accession>
<dbReference type="PANTHER" id="PTHR21240:SF19">
    <property type="entry name" value="CATALYTIC_ HYDROLASE"/>
    <property type="match status" value="1"/>
</dbReference>
<keyword evidence="1" id="KW-0456">Lyase</keyword>
<dbReference type="Proteomes" id="UP000178656">
    <property type="component" value="Unassembled WGS sequence"/>
</dbReference>
<comment type="caution">
    <text evidence="3">The sequence shown here is derived from an EMBL/GenBank/DDBJ whole genome shotgun (WGS) entry which is preliminary data.</text>
</comment>
<dbReference type="SUPFAM" id="SSF51556">
    <property type="entry name" value="Metallo-dependent hydrolases"/>
    <property type="match status" value="1"/>
</dbReference>
<name>A0A1F5TCF4_9BACT</name>
<dbReference type="Pfam" id="PF04909">
    <property type="entry name" value="Amidohydro_2"/>
    <property type="match status" value="1"/>
</dbReference>
<gene>
    <name evidence="3" type="ORF">A2482_00315</name>
</gene>
<reference evidence="3 4" key="1">
    <citation type="journal article" date="2016" name="Nat. Commun.">
        <title>Thousands of microbial genomes shed light on interconnected biogeochemical processes in an aquifer system.</title>
        <authorList>
            <person name="Anantharaman K."/>
            <person name="Brown C.T."/>
            <person name="Hug L.A."/>
            <person name="Sharon I."/>
            <person name="Castelle C.J."/>
            <person name="Probst A.J."/>
            <person name="Thomas B.C."/>
            <person name="Singh A."/>
            <person name="Wilkins M.J."/>
            <person name="Karaoz U."/>
            <person name="Brodie E.L."/>
            <person name="Williams K.H."/>
            <person name="Hubbard S.S."/>
            <person name="Banfield J.F."/>
        </authorList>
    </citation>
    <scope>NUCLEOTIDE SEQUENCE [LARGE SCALE GENOMIC DNA]</scope>
</reference>